<sequence length="130" mass="14214">MNTGSEGGINGIFFIDQTISRDVNERREEAGLLPRLNSKFDSLTLRLNSSQKPNQPAEESKVTSEFGRMFSGVGKGAPRIGDPASTDTTPSHEIKAPEYQARCTLVTELEGAAVPKEEVTLLDCEIIKKF</sequence>
<reference evidence="2 3" key="2">
    <citation type="submission" date="2020-04" db="EMBL/GenBank/DDBJ databases">
        <title>Genome sequencing and assembly of multiple isolates from the Colletotrichum gloeosporioides species complex.</title>
        <authorList>
            <person name="Gan P."/>
            <person name="Shirasu K."/>
        </authorList>
    </citation>
    <scope>NUCLEOTIDE SEQUENCE [LARGE SCALE GENOMIC DNA]</scope>
    <source>
        <strain evidence="2 3">Nara gc5</strain>
    </source>
</reference>
<name>A0A7J6IJ90_COLFN</name>
<evidence type="ECO:0000313" key="3">
    <source>
        <dbReference type="Proteomes" id="UP000011096"/>
    </source>
</evidence>
<feature type="region of interest" description="Disordered" evidence="1">
    <location>
        <begin position="72"/>
        <end position="94"/>
    </location>
</feature>
<proteinExistence type="predicted"/>
<gene>
    <name evidence="2" type="ORF">CGGC5_v014470</name>
</gene>
<dbReference type="EMBL" id="ANPB02000009">
    <property type="protein sequence ID" value="KAF4476430.1"/>
    <property type="molecule type" value="Genomic_DNA"/>
</dbReference>
<organism evidence="2 3">
    <name type="scientific">Colletotrichum fructicola (strain Nara gc5)</name>
    <name type="common">Anthracnose fungus</name>
    <name type="synonym">Colletotrichum gloeosporioides (strain Nara gc5)</name>
    <dbReference type="NCBI Taxonomy" id="1213859"/>
    <lineage>
        <taxon>Eukaryota</taxon>
        <taxon>Fungi</taxon>
        <taxon>Dikarya</taxon>
        <taxon>Ascomycota</taxon>
        <taxon>Pezizomycotina</taxon>
        <taxon>Sordariomycetes</taxon>
        <taxon>Hypocreomycetidae</taxon>
        <taxon>Glomerellales</taxon>
        <taxon>Glomerellaceae</taxon>
        <taxon>Colletotrichum</taxon>
        <taxon>Colletotrichum gloeosporioides species complex</taxon>
    </lineage>
</organism>
<evidence type="ECO:0000313" key="2">
    <source>
        <dbReference type="EMBL" id="KAF4476430.1"/>
    </source>
</evidence>
<keyword evidence="3" id="KW-1185">Reference proteome</keyword>
<dbReference type="GeneID" id="43613381"/>
<evidence type="ECO:0000256" key="1">
    <source>
        <dbReference type="SAM" id="MobiDB-lite"/>
    </source>
</evidence>
<protein>
    <submittedName>
        <fullName evidence="2">Uncharacterized protein</fullName>
    </submittedName>
</protein>
<dbReference type="Proteomes" id="UP000011096">
    <property type="component" value="Unassembled WGS sequence"/>
</dbReference>
<dbReference type="AlphaFoldDB" id="A0A7J6IJ90"/>
<accession>A0A7J6IJ90</accession>
<dbReference type="RefSeq" id="XP_066007435.1">
    <property type="nucleotide sequence ID" value="XM_066153099.1"/>
</dbReference>
<dbReference type="InParanoid" id="A0A7J6IJ90"/>
<comment type="caution">
    <text evidence="2">The sequence shown here is derived from an EMBL/GenBank/DDBJ whole genome shotgun (WGS) entry which is preliminary data.</text>
</comment>
<reference evidence="2 3" key="1">
    <citation type="submission" date="2012-08" db="EMBL/GenBank/DDBJ databases">
        <authorList>
            <person name="Gan P.H.P."/>
            <person name="Ikeda K."/>
            <person name="Irieda H."/>
            <person name="Narusaka M."/>
            <person name="O'Connell R.J."/>
            <person name="Narusaka Y."/>
            <person name="Takano Y."/>
            <person name="Kubo Y."/>
            <person name="Shirasu K."/>
        </authorList>
    </citation>
    <scope>NUCLEOTIDE SEQUENCE [LARGE SCALE GENOMIC DNA]</scope>
    <source>
        <strain evidence="2 3">Nara gc5</strain>
    </source>
</reference>